<keyword evidence="1" id="KW-0732">Signal</keyword>
<comment type="caution">
    <text evidence="2">The sequence shown here is derived from an EMBL/GenBank/DDBJ whole genome shotgun (WGS) entry which is preliminary data.</text>
</comment>
<accession>A0AAD9JBB1</accession>
<dbReference type="EMBL" id="JAODUP010000431">
    <property type="protein sequence ID" value="KAK2149926.1"/>
    <property type="molecule type" value="Genomic_DNA"/>
</dbReference>
<gene>
    <name evidence="2" type="ORF">LSH36_431g02004</name>
</gene>
<name>A0AAD9JBB1_9ANNE</name>
<evidence type="ECO:0000256" key="1">
    <source>
        <dbReference type="SAM" id="SignalP"/>
    </source>
</evidence>
<evidence type="ECO:0000313" key="2">
    <source>
        <dbReference type="EMBL" id="KAK2149926.1"/>
    </source>
</evidence>
<feature type="signal peptide" evidence="1">
    <location>
        <begin position="1"/>
        <end position="16"/>
    </location>
</feature>
<evidence type="ECO:0000313" key="3">
    <source>
        <dbReference type="Proteomes" id="UP001208570"/>
    </source>
</evidence>
<sequence>MTITIILLGLITLAGAFPENGRQRHSLLQRVLAEYYPHAVRDDKTCLQLAEISRSCINYALINPYSFPFTLGTNAVSYFGQITFGFDILNDKSAWQKFTCNIAEAHTVKELKTILDSQNDFNFGIFRLIYDYYAVGYAFSVFGGSVRRTELETLKTIGLLSVDPEVMRYMAGEAAKMNDVEFDMEDYLNGPTMGNVRSKCEALQDLVWNVMPLEHSVFKKAFLSWTGINLEDKDRVNTLLCDIVISKMDPDDSQHLSHLSEMMMSSLALHVILQLEGTGQVLHLN</sequence>
<organism evidence="2 3">
    <name type="scientific">Paralvinella palmiformis</name>
    <dbReference type="NCBI Taxonomy" id="53620"/>
    <lineage>
        <taxon>Eukaryota</taxon>
        <taxon>Metazoa</taxon>
        <taxon>Spiralia</taxon>
        <taxon>Lophotrochozoa</taxon>
        <taxon>Annelida</taxon>
        <taxon>Polychaeta</taxon>
        <taxon>Sedentaria</taxon>
        <taxon>Canalipalpata</taxon>
        <taxon>Terebellida</taxon>
        <taxon>Terebelliformia</taxon>
        <taxon>Alvinellidae</taxon>
        <taxon>Paralvinella</taxon>
    </lineage>
</organism>
<proteinExistence type="predicted"/>
<dbReference type="Proteomes" id="UP001208570">
    <property type="component" value="Unassembled WGS sequence"/>
</dbReference>
<protein>
    <submittedName>
        <fullName evidence="2">Uncharacterized protein</fullName>
    </submittedName>
</protein>
<dbReference type="AlphaFoldDB" id="A0AAD9JBB1"/>
<keyword evidence="3" id="KW-1185">Reference proteome</keyword>
<feature type="chain" id="PRO_5041994178" evidence="1">
    <location>
        <begin position="17"/>
        <end position="285"/>
    </location>
</feature>
<reference evidence="2" key="1">
    <citation type="journal article" date="2023" name="Mol. Biol. Evol.">
        <title>Third-Generation Sequencing Reveals the Adaptive Role of the Epigenome in Three Deep-Sea Polychaetes.</title>
        <authorList>
            <person name="Perez M."/>
            <person name="Aroh O."/>
            <person name="Sun Y."/>
            <person name="Lan Y."/>
            <person name="Juniper S.K."/>
            <person name="Young C.R."/>
            <person name="Angers B."/>
            <person name="Qian P.Y."/>
        </authorList>
    </citation>
    <scope>NUCLEOTIDE SEQUENCE</scope>
    <source>
        <strain evidence="2">P08H-3</strain>
    </source>
</reference>